<evidence type="ECO:0000256" key="5">
    <source>
        <dbReference type="ARBA" id="ARBA00022729"/>
    </source>
</evidence>
<sequence length="470" mass="51676">MRSIIRYLSLAAAAAAQSAIAVDLDVTNTDSIKSAAKTIAYGMMSYYKGNVTNTPETIGVLPAPFYWWEGGAMWGSLLDYYHYTGDDQYNKVVTQALLSQVGPDYDYMVPLHAKDEGNDDQAFWGFATMSAAEKDYPQPTVGNYSWVQLTENLWNTQVRRWDTSTCGGGLKWQIFTFNNGYDYKNSVSNGAFFQLSARLARFTGNQTYLDWAEKAFQWMQDVNLMDDDYHIYDGADDNKNCNDTNKVVWTYNGAIALYGSAVLYNYTNGSSVWQERTNGLLNATANFFSPFDNSSNIMYEPACETVNTCNNDQFSFKAYLARFMWATTLVAPWTAPAITTILTDTSKAAAQSCSGPSDGVTCGEHWYEGGYDGKYGVGQQMSALEAIQGLLIADSVPPLHNGQVHLMPTTTTSTTSSATPTPTTRTATSTPTTKKKSAGGRNEPDSLMWSVLAITTVMIGMSGLAFGTRI</sequence>
<keyword evidence="9 10" id="KW-0326">Glycosidase</keyword>
<keyword evidence="5 13" id="KW-0732">Signal</keyword>
<dbReference type="Proteomes" id="UP000315522">
    <property type="component" value="Unassembled WGS sequence"/>
</dbReference>
<evidence type="ECO:0000256" key="12">
    <source>
        <dbReference type="SAM" id="Phobius"/>
    </source>
</evidence>
<evidence type="ECO:0000256" key="8">
    <source>
        <dbReference type="ARBA" id="ARBA00023180"/>
    </source>
</evidence>
<dbReference type="GO" id="GO:0012505">
    <property type="term" value="C:endomembrane system"/>
    <property type="evidence" value="ECO:0007669"/>
    <property type="project" value="UniProtKB-SubCell"/>
</dbReference>
<dbReference type="SUPFAM" id="SSF48208">
    <property type="entry name" value="Six-hairpin glycosidases"/>
    <property type="match status" value="1"/>
</dbReference>
<dbReference type="GO" id="GO:0008496">
    <property type="term" value="F:mannan endo-1,6-alpha-mannosidase activity"/>
    <property type="evidence" value="ECO:0007669"/>
    <property type="project" value="UniProtKB-UniRule"/>
</dbReference>
<dbReference type="GO" id="GO:0009272">
    <property type="term" value="P:fungal-type cell wall biogenesis"/>
    <property type="evidence" value="ECO:0007669"/>
    <property type="project" value="TreeGrafter"/>
</dbReference>
<dbReference type="InterPro" id="IPR014480">
    <property type="entry name" value="Mannan-1_6-alpha_mannosidase"/>
</dbReference>
<dbReference type="GO" id="GO:0016052">
    <property type="term" value="P:carbohydrate catabolic process"/>
    <property type="evidence" value="ECO:0007669"/>
    <property type="project" value="InterPro"/>
</dbReference>
<dbReference type="InterPro" id="IPR008928">
    <property type="entry name" value="6-hairpin_glycosidase_sf"/>
</dbReference>
<dbReference type="EMBL" id="QGML01000003">
    <property type="protein sequence ID" value="TVY94530.1"/>
    <property type="molecule type" value="Genomic_DNA"/>
</dbReference>
<dbReference type="PANTHER" id="PTHR12145">
    <property type="entry name" value="MANNAN ENDO-1,6-ALPHA-MANNOSIDASE DCW1"/>
    <property type="match status" value="1"/>
</dbReference>
<evidence type="ECO:0000256" key="11">
    <source>
        <dbReference type="SAM" id="MobiDB-lite"/>
    </source>
</evidence>
<evidence type="ECO:0000313" key="15">
    <source>
        <dbReference type="Proteomes" id="UP000315522"/>
    </source>
</evidence>
<keyword evidence="8" id="KW-0325">Glycoprotein</keyword>
<keyword evidence="12" id="KW-0812">Transmembrane</keyword>
<evidence type="ECO:0000256" key="13">
    <source>
        <dbReference type="SAM" id="SignalP"/>
    </source>
</evidence>
<keyword evidence="12" id="KW-1133">Transmembrane helix</keyword>
<comment type="catalytic activity">
    <reaction evidence="1 10">
        <text>Random hydrolysis of (1-&gt;6)-alpha-D-mannosidic linkages in unbranched (1-&gt;6)-mannans.</text>
        <dbReference type="EC" id="3.2.1.101"/>
    </reaction>
</comment>
<feature type="region of interest" description="Disordered" evidence="11">
    <location>
        <begin position="410"/>
        <end position="442"/>
    </location>
</feature>
<dbReference type="FunFam" id="1.50.10.20:FF:000006">
    <property type="entry name" value="Mannan endo-1,6-alpha-mannosidase"/>
    <property type="match status" value="1"/>
</dbReference>
<evidence type="ECO:0000313" key="14">
    <source>
        <dbReference type="EMBL" id="TVY94530.1"/>
    </source>
</evidence>
<comment type="similarity">
    <text evidence="3 10">Belongs to the glycosyl hydrolase 76 family.</text>
</comment>
<reference evidence="14 15" key="1">
    <citation type="submission" date="2018-05" db="EMBL/GenBank/DDBJ databases">
        <title>Genome sequencing and assembly of the regulated plant pathogen Lachnellula willkommii and related sister species for the development of diagnostic species identification markers.</title>
        <authorList>
            <person name="Giroux E."/>
            <person name="Bilodeau G."/>
        </authorList>
    </citation>
    <scope>NUCLEOTIDE SEQUENCE [LARGE SCALE GENOMIC DNA]</scope>
    <source>
        <strain evidence="14 15">CBS 172.35</strain>
    </source>
</reference>
<dbReference type="PANTHER" id="PTHR12145:SF38">
    <property type="entry name" value="MANNAN ENDO-1,6-ALPHA-MANNOSIDASE"/>
    <property type="match status" value="1"/>
</dbReference>
<dbReference type="Gene3D" id="1.50.10.20">
    <property type="match status" value="1"/>
</dbReference>
<evidence type="ECO:0000256" key="7">
    <source>
        <dbReference type="ARBA" id="ARBA00023136"/>
    </source>
</evidence>
<accession>A0A559MNI7</accession>
<evidence type="ECO:0000256" key="3">
    <source>
        <dbReference type="ARBA" id="ARBA00009699"/>
    </source>
</evidence>
<comment type="subcellular location">
    <subcellularLocation>
        <location evidence="2">Endomembrane system</location>
    </subcellularLocation>
</comment>
<feature type="transmembrane region" description="Helical" evidence="12">
    <location>
        <begin position="447"/>
        <end position="467"/>
    </location>
</feature>
<evidence type="ECO:0000256" key="2">
    <source>
        <dbReference type="ARBA" id="ARBA00004308"/>
    </source>
</evidence>
<dbReference type="EC" id="3.2.1.101" evidence="4 10"/>
<dbReference type="PIRSF" id="PIRSF016302">
    <property type="entry name" value="Man_a_manosd"/>
    <property type="match status" value="1"/>
</dbReference>
<evidence type="ECO:0000256" key="6">
    <source>
        <dbReference type="ARBA" id="ARBA00022801"/>
    </source>
</evidence>
<feature type="compositionally biased region" description="Low complexity" evidence="11">
    <location>
        <begin position="410"/>
        <end position="432"/>
    </location>
</feature>
<organism evidence="14 15">
    <name type="scientific">Lachnellula willkommii</name>
    <dbReference type="NCBI Taxonomy" id="215461"/>
    <lineage>
        <taxon>Eukaryota</taxon>
        <taxon>Fungi</taxon>
        <taxon>Dikarya</taxon>
        <taxon>Ascomycota</taxon>
        <taxon>Pezizomycotina</taxon>
        <taxon>Leotiomycetes</taxon>
        <taxon>Helotiales</taxon>
        <taxon>Lachnaceae</taxon>
        <taxon>Lachnellula</taxon>
    </lineage>
</organism>
<comment type="caution">
    <text evidence="14">The sequence shown here is derived from an EMBL/GenBank/DDBJ whole genome shotgun (WGS) entry which is preliminary data.</text>
</comment>
<keyword evidence="6 10" id="KW-0378">Hydrolase</keyword>
<dbReference type="InterPro" id="IPR005198">
    <property type="entry name" value="Glyco_hydro_76"/>
</dbReference>
<feature type="chain" id="PRO_5022162937" description="Mannan endo-1,6-alpha-mannosidase" evidence="13">
    <location>
        <begin position="22"/>
        <end position="470"/>
    </location>
</feature>
<gene>
    <name evidence="14" type="primary">DCW1_2</name>
    <name evidence="14" type="ORF">LAWI1_G000216</name>
</gene>
<feature type="signal peptide" evidence="13">
    <location>
        <begin position="1"/>
        <end position="21"/>
    </location>
</feature>
<proteinExistence type="inferred from homology"/>
<keyword evidence="15" id="KW-1185">Reference proteome</keyword>
<evidence type="ECO:0000256" key="4">
    <source>
        <dbReference type="ARBA" id="ARBA00012350"/>
    </source>
</evidence>
<dbReference type="AlphaFoldDB" id="A0A559MNI7"/>
<name>A0A559MNI7_9HELO</name>
<evidence type="ECO:0000256" key="9">
    <source>
        <dbReference type="ARBA" id="ARBA00023295"/>
    </source>
</evidence>
<evidence type="ECO:0000256" key="10">
    <source>
        <dbReference type="PIRNR" id="PIRNR016302"/>
    </source>
</evidence>
<protein>
    <recommendedName>
        <fullName evidence="4 10">Mannan endo-1,6-alpha-mannosidase</fullName>
        <ecNumber evidence="4 10">3.2.1.101</ecNumber>
    </recommendedName>
</protein>
<keyword evidence="7 12" id="KW-0472">Membrane</keyword>
<evidence type="ECO:0000256" key="1">
    <source>
        <dbReference type="ARBA" id="ARBA00001452"/>
    </source>
</evidence>
<dbReference type="Pfam" id="PF03663">
    <property type="entry name" value="Glyco_hydro_76"/>
    <property type="match status" value="1"/>
</dbReference>